<feature type="region of interest" description="Disordered" evidence="4">
    <location>
        <begin position="70"/>
        <end position="136"/>
    </location>
</feature>
<feature type="region of interest" description="Disordered" evidence="4">
    <location>
        <begin position="166"/>
        <end position="695"/>
    </location>
</feature>
<proteinExistence type="predicted"/>
<dbReference type="AlphaFoldDB" id="A0AAD7ADK0"/>
<feature type="compositionally biased region" description="Low complexity" evidence="4">
    <location>
        <begin position="343"/>
        <end position="354"/>
    </location>
</feature>
<feature type="domain" description="RanBP2-type" evidence="6">
    <location>
        <begin position="778"/>
        <end position="803"/>
    </location>
</feature>
<keyword evidence="3" id="KW-0862">Zinc</keyword>
<feature type="compositionally biased region" description="Pro residues" evidence="4">
    <location>
        <begin position="116"/>
        <end position="125"/>
    </location>
</feature>
<evidence type="ECO:0000256" key="1">
    <source>
        <dbReference type="ARBA" id="ARBA00022723"/>
    </source>
</evidence>
<evidence type="ECO:0000313" key="8">
    <source>
        <dbReference type="Proteomes" id="UP001218218"/>
    </source>
</evidence>
<feature type="compositionally biased region" description="Basic and acidic residues" evidence="4">
    <location>
        <begin position="421"/>
        <end position="447"/>
    </location>
</feature>
<feature type="domain" description="RanBP2-type" evidence="6">
    <location>
        <begin position="888"/>
        <end position="913"/>
    </location>
</feature>
<feature type="compositionally biased region" description="Pro residues" evidence="4">
    <location>
        <begin position="632"/>
        <end position="641"/>
    </location>
</feature>
<dbReference type="Pfam" id="PF00641">
    <property type="entry name" value="Zn_ribbon_RanBP"/>
    <property type="match status" value="2"/>
</dbReference>
<feature type="compositionally biased region" description="Low complexity" evidence="4">
    <location>
        <begin position="313"/>
        <end position="322"/>
    </location>
</feature>
<evidence type="ECO:0000313" key="7">
    <source>
        <dbReference type="EMBL" id="KAJ7355614.1"/>
    </source>
</evidence>
<accession>A0AAD7ADK0</accession>
<dbReference type="InterPro" id="IPR001876">
    <property type="entry name" value="Znf_RanBP2"/>
</dbReference>
<feature type="compositionally biased region" description="Polar residues" evidence="4">
    <location>
        <begin position="570"/>
        <end position="604"/>
    </location>
</feature>
<keyword evidence="2" id="KW-0863">Zinc-finger</keyword>
<name>A0AAD7ADK0_9AGAR</name>
<evidence type="ECO:0000256" key="3">
    <source>
        <dbReference type="ARBA" id="ARBA00022833"/>
    </source>
</evidence>
<dbReference type="Proteomes" id="UP001218218">
    <property type="component" value="Unassembled WGS sequence"/>
</dbReference>
<feature type="compositionally biased region" description="Polar residues" evidence="4">
    <location>
        <begin position="178"/>
        <end position="193"/>
    </location>
</feature>
<feature type="compositionally biased region" description="Low complexity" evidence="4">
    <location>
        <begin position="473"/>
        <end position="490"/>
    </location>
</feature>
<dbReference type="GO" id="GO:0008270">
    <property type="term" value="F:zinc ion binding"/>
    <property type="evidence" value="ECO:0007669"/>
    <property type="project" value="UniProtKB-KW"/>
</dbReference>
<gene>
    <name evidence="7" type="ORF">DFH08DRAFT_933464</name>
</gene>
<evidence type="ECO:0000256" key="5">
    <source>
        <dbReference type="SAM" id="SignalP"/>
    </source>
</evidence>
<keyword evidence="5" id="KW-0732">Signal</keyword>
<feature type="compositionally biased region" description="Low complexity" evidence="4">
    <location>
        <begin position="361"/>
        <end position="370"/>
    </location>
</feature>
<feature type="chain" id="PRO_5041930181" description="RanBP2-type domain-containing protein" evidence="5">
    <location>
        <begin position="29"/>
        <end position="914"/>
    </location>
</feature>
<evidence type="ECO:0000256" key="4">
    <source>
        <dbReference type="SAM" id="MobiDB-lite"/>
    </source>
</evidence>
<keyword evidence="1" id="KW-0479">Metal-binding</keyword>
<dbReference type="Gene3D" id="4.10.1060.10">
    <property type="entry name" value="Zinc finger, RanBP2-type"/>
    <property type="match status" value="3"/>
</dbReference>
<reference evidence="7" key="1">
    <citation type="submission" date="2023-03" db="EMBL/GenBank/DDBJ databases">
        <title>Massive genome expansion in bonnet fungi (Mycena s.s.) driven by repeated elements and novel gene families across ecological guilds.</title>
        <authorList>
            <consortium name="Lawrence Berkeley National Laboratory"/>
            <person name="Harder C.B."/>
            <person name="Miyauchi S."/>
            <person name="Viragh M."/>
            <person name="Kuo A."/>
            <person name="Thoen E."/>
            <person name="Andreopoulos B."/>
            <person name="Lu D."/>
            <person name="Skrede I."/>
            <person name="Drula E."/>
            <person name="Henrissat B."/>
            <person name="Morin E."/>
            <person name="Kohler A."/>
            <person name="Barry K."/>
            <person name="LaButti K."/>
            <person name="Morin E."/>
            <person name="Salamov A."/>
            <person name="Lipzen A."/>
            <person name="Mereny Z."/>
            <person name="Hegedus B."/>
            <person name="Baldrian P."/>
            <person name="Stursova M."/>
            <person name="Weitz H."/>
            <person name="Taylor A."/>
            <person name="Grigoriev I.V."/>
            <person name="Nagy L.G."/>
            <person name="Martin F."/>
            <person name="Kauserud H."/>
        </authorList>
    </citation>
    <scope>NUCLEOTIDE SEQUENCE</scope>
    <source>
        <strain evidence="7">CBHHK002</strain>
    </source>
</reference>
<evidence type="ECO:0000256" key="2">
    <source>
        <dbReference type="ARBA" id="ARBA00022771"/>
    </source>
</evidence>
<feature type="compositionally biased region" description="Polar residues" evidence="4">
    <location>
        <begin position="388"/>
        <end position="403"/>
    </location>
</feature>
<sequence length="914" mass="95180">MAQGRCVAVLSLYCIVFLSATMSGAVRSQPRRSAARSAASLPYSRPKQPAAKKSPWAIATSLLSFLNPLRSSSSPSPIVVDDNEDDEPSLSEDDSPPESLSARGRQMAHKFTAPPMESPPPPAPCLLPDSSSPENNLRTVANFLEQRCGQAISPLEAEGLISLIHKSTPPEKSEPFRFSSSVPSTPARGNSPANDIFNIGASPSTPARESSPRKTLAKNPNGSYRWSGAGSARPSKNRYASPAFGTSSRASSPRLVFQDSPSKSSEDASPKRRRMETPATPPPVPRSTAPGPSPNRVAASQSFPFPSTPAPSPAANSSLTPNTLLKKTMPAHPSPLRQAWGGSPASSISSTNSSPAQGTPTKAATLLTALIRDADAEAPKRNADVRNPYQSASPVSIRVTNTHPPEATTRKRTRATGRLAAAKEAEKKEKEAKEKEEQEKKEKKAKEVVPPQAIIEATLPKGSKRSRPPANFNPSASLNSLAPPSLPSSRRSPRLEPQHIDVEDEVEEKDSEERDAGAPATKRARLPNGVNGSSVSKDAPPANGNHVETEKPALAPTPPAATQPFTFPASTSAPSVFGNNTGSSNGFVPSSATGNSVSTSNATPSGGFEFRLGPKPLATAPKEPSKLRYSFQPPPTPPPVADKPAEKKTLFPMDPPPPPQPKNVFQPFAASSTATSSASASTVSRTQDPKGAARALTSSALPSYVFSVLTNTPSTSDAHTKARDAARRLDKSALPVFDFEAPTSASVKGKEKEKAPVQGFNWAAAGAAPPKPAASAAGAWTCGTCMLSNGPEVTEKCAVCEAPRPDAPKAAPAVKGFDWGAAGAKPKAAGAAGAWTCGTCMLSNGPEVTEKCAVCEAPRPDAPKTAPAVKAFDWGAAGAKPKAADAAGAWTCGTCMLSNGPEVKDKCSVCDTPR</sequence>
<comment type="caution">
    <text evidence="7">The sequence shown here is derived from an EMBL/GenBank/DDBJ whole genome shotgun (WGS) entry which is preliminary data.</text>
</comment>
<dbReference type="SMART" id="SM00547">
    <property type="entry name" value="ZnF_RBZ"/>
    <property type="match status" value="3"/>
</dbReference>
<feature type="compositionally biased region" description="Acidic residues" evidence="4">
    <location>
        <begin position="81"/>
        <end position="96"/>
    </location>
</feature>
<dbReference type="EMBL" id="JARIHO010000009">
    <property type="protein sequence ID" value="KAJ7355614.1"/>
    <property type="molecule type" value="Genomic_DNA"/>
</dbReference>
<keyword evidence="8" id="KW-1185">Reference proteome</keyword>
<feature type="compositionally biased region" description="Basic and acidic residues" evidence="4">
    <location>
        <begin position="372"/>
        <end position="384"/>
    </location>
</feature>
<feature type="signal peptide" evidence="5">
    <location>
        <begin position="1"/>
        <end position="28"/>
    </location>
</feature>
<organism evidence="7 8">
    <name type="scientific">Mycena albidolilacea</name>
    <dbReference type="NCBI Taxonomy" id="1033008"/>
    <lineage>
        <taxon>Eukaryota</taxon>
        <taxon>Fungi</taxon>
        <taxon>Dikarya</taxon>
        <taxon>Basidiomycota</taxon>
        <taxon>Agaricomycotina</taxon>
        <taxon>Agaricomycetes</taxon>
        <taxon>Agaricomycetidae</taxon>
        <taxon>Agaricales</taxon>
        <taxon>Marasmiineae</taxon>
        <taxon>Mycenaceae</taxon>
        <taxon>Mycena</taxon>
    </lineage>
</organism>
<feature type="domain" description="RanBP2-type" evidence="6">
    <location>
        <begin position="833"/>
        <end position="858"/>
    </location>
</feature>
<evidence type="ECO:0000259" key="6">
    <source>
        <dbReference type="SMART" id="SM00547"/>
    </source>
</evidence>
<protein>
    <recommendedName>
        <fullName evidence="6">RanBP2-type domain-containing protein</fullName>
    </recommendedName>
</protein>
<feature type="compositionally biased region" description="Low complexity" evidence="4">
    <location>
        <begin position="669"/>
        <end position="682"/>
    </location>
</feature>